<dbReference type="OMA" id="VHVRINE"/>
<feature type="region of interest" description="Disordered" evidence="5">
    <location>
        <begin position="320"/>
        <end position="405"/>
    </location>
</feature>
<feature type="compositionally biased region" description="Basic and acidic residues" evidence="5">
    <location>
        <begin position="327"/>
        <end position="336"/>
    </location>
</feature>
<keyword evidence="3" id="KW-0862">Zinc</keyword>
<evidence type="ECO:0000313" key="8">
    <source>
        <dbReference type="EMBL" id="EPQ54069.1"/>
    </source>
</evidence>
<feature type="domain" description="WLM" evidence="7">
    <location>
        <begin position="8"/>
        <end position="258"/>
    </location>
</feature>
<dbReference type="EMBL" id="KB469304">
    <property type="protein sequence ID" value="EPQ54069.1"/>
    <property type="molecule type" value="Genomic_DNA"/>
</dbReference>
<dbReference type="KEGG" id="gtr:GLOTRDRAFT_130453"/>
<feature type="compositionally biased region" description="Low complexity" evidence="5">
    <location>
        <begin position="377"/>
        <end position="400"/>
    </location>
</feature>
<dbReference type="InterPro" id="IPR053000">
    <property type="entry name" value="WSS1-like_metalloprotease"/>
</dbReference>
<evidence type="ECO:0000256" key="3">
    <source>
        <dbReference type="ARBA" id="ARBA00022833"/>
    </source>
</evidence>
<dbReference type="eggNOG" id="KOG4842">
    <property type="taxonomic scope" value="Eukaryota"/>
</dbReference>
<dbReference type="GO" id="GO:0006281">
    <property type="term" value="P:DNA repair"/>
    <property type="evidence" value="ECO:0007669"/>
    <property type="project" value="TreeGrafter"/>
</dbReference>
<protein>
    <submittedName>
        <fullName evidence="8">WLM-domain-containing protein</fullName>
    </submittedName>
</protein>
<dbReference type="SUPFAM" id="SSF90209">
    <property type="entry name" value="Ran binding protein zinc finger-like"/>
    <property type="match status" value="1"/>
</dbReference>
<dbReference type="HOGENOM" id="CLU_040077_0_0_1"/>
<dbReference type="Pfam" id="PF08325">
    <property type="entry name" value="WLM"/>
    <property type="match status" value="1"/>
</dbReference>
<organism evidence="8 9">
    <name type="scientific">Gloeophyllum trabeum (strain ATCC 11539 / FP-39264 / Madison 617)</name>
    <name type="common">Brown rot fungus</name>
    <dbReference type="NCBI Taxonomy" id="670483"/>
    <lineage>
        <taxon>Eukaryota</taxon>
        <taxon>Fungi</taxon>
        <taxon>Dikarya</taxon>
        <taxon>Basidiomycota</taxon>
        <taxon>Agaricomycotina</taxon>
        <taxon>Agaricomycetes</taxon>
        <taxon>Gloeophyllales</taxon>
        <taxon>Gloeophyllaceae</taxon>
        <taxon>Gloeophyllum</taxon>
    </lineage>
</organism>
<feature type="domain" description="RanBP2-type" evidence="6">
    <location>
        <begin position="456"/>
        <end position="486"/>
    </location>
</feature>
<dbReference type="GeneID" id="19302104"/>
<dbReference type="Proteomes" id="UP000030669">
    <property type="component" value="Unassembled WGS sequence"/>
</dbReference>
<keyword evidence="9" id="KW-1185">Reference proteome</keyword>
<dbReference type="AlphaFoldDB" id="S7RMY4"/>
<evidence type="ECO:0000256" key="4">
    <source>
        <dbReference type="PROSITE-ProRule" id="PRU00322"/>
    </source>
</evidence>
<dbReference type="InterPro" id="IPR036443">
    <property type="entry name" value="Znf_RanBP2_sf"/>
</dbReference>
<keyword evidence="1" id="KW-0479">Metal-binding</keyword>
<dbReference type="Gene3D" id="3.30.2010.10">
    <property type="entry name" value="Metalloproteases ('zincins'), catalytic domain"/>
    <property type="match status" value="1"/>
</dbReference>
<feature type="region of interest" description="Disordered" evidence="5">
    <location>
        <begin position="164"/>
        <end position="210"/>
    </location>
</feature>
<evidence type="ECO:0000259" key="6">
    <source>
        <dbReference type="PROSITE" id="PS50199"/>
    </source>
</evidence>
<dbReference type="Gene3D" id="2.30.30.380">
    <property type="entry name" value="Zn-finger domain of Sec23/24"/>
    <property type="match status" value="1"/>
</dbReference>
<feature type="region of interest" description="Disordered" evidence="5">
    <location>
        <begin position="256"/>
        <end position="290"/>
    </location>
</feature>
<evidence type="ECO:0000256" key="5">
    <source>
        <dbReference type="SAM" id="MobiDB-lite"/>
    </source>
</evidence>
<dbReference type="PANTHER" id="PTHR46622">
    <property type="entry name" value="DNA-DEPENDENT METALLOPROTEASE WSS1"/>
    <property type="match status" value="1"/>
</dbReference>
<dbReference type="PANTHER" id="PTHR46622:SF1">
    <property type="entry name" value="DNA-DEPENDENT METALLOPROTEASE WSS1"/>
    <property type="match status" value="1"/>
</dbReference>
<evidence type="ECO:0000313" key="9">
    <source>
        <dbReference type="Proteomes" id="UP000030669"/>
    </source>
</evidence>
<evidence type="ECO:0000256" key="2">
    <source>
        <dbReference type="ARBA" id="ARBA00022771"/>
    </source>
</evidence>
<dbReference type="GO" id="GO:0008237">
    <property type="term" value="F:metallopeptidase activity"/>
    <property type="evidence" value="ECO:0007669"/>
    <property type="project" value="TreeGrafter"/>
</dbReference>
<dbReference type="RefSeq" id="XP_007867409.1">
    <property type="nucleotide sequence ID" value="XM_007869218.1"/>
</dbReference>
<name>S7RMY4_GLOTA</name>
<dbReference type="STRING" id="670483.S7RMY4"/>
<dbReference type="OrthoDB" id="447842at2759"/>
<dbReference type="PROSITE" id="PS01358">
    <property type="entry name" value="ZF_RANBP2_1"/>
    <property type="match status" value="1"/>
</dbReference>
<dbReference type="InterPro" id="IPR001876">
    <property type="entry name" value="Znf_RanBP2"/>
</dbReference>
<dbReference type="GO" id="GO:0008270">
    <property type="term" value="F:zinc ion binding"/>
    <property type="evidence" value="ECO:0007669"/>
    <property type="project" value="UniProtKB-KW"/>
</dbReference>
<gene>
    <name evidence="8" type="ORF">GLOTRDRAFT_130453</name>
</gene>
<dbReference type="InterPro" id="IPR013536">
    <property type="entry name" value="WLM_dom"/>
</dbReference>
<sequence length="494" mass="54564">MVHHRINERETNPNPHINFITALPMPQPEAQEAARQLLRALAAQVRPIMKAHGFSVNSFEEYEYNRVFAGRNWEAGETVELVLRRPDGRFYPNSWLLSTLCHELAHIKHMNHGPAFQALWRQLNSEVRALQNKGYYGDGYWSSGKLLLDSSLVGGQTLETGDLPEYMCGGAQTRTRPTRRRRRTAAAGPSNHTGAQTAKRRKAGSRVKAEGAFVGKGTSLNDDISDEDIFMAILPALTPGISKRAREERALAAERRLRAIQGGSQPKERERSSGDEGEDEFETKQETDQERRNTMMDMMKESELDDLKMTKHDFWKDFAISSTSRPPRGEDKDPLHFIDLTSDDDRHRSFSSCPPASAIAGLSSNKHAKNPTPAPPTKASTETSSLMNTSSSSSQLSKGSTKPKQDVLRLGNIVQDEVKTCKKESLGLNGPARRLGAAPARAKLGSPGNATEANRLEGLQWACEVCTLLNQEGHLACSACGTARDAPSWSGSYR</sequence>
<proteinExistence type="predicted"/>
<dbReference type="PROSITE" id="PS51397">
    <property type="entry name" value="WLM"/>
    <property type="match status" value="1"/>
</dbReference>
<keyword evidence="2 4" id="KW-0863">Zinc-finger</keyword>
<reference evidence="8 9" key="1">
    <citation type="journal article" date="2012" name="Science">
        <title>The Paleozoic origin of enzymatic lignin decomposition reconstructed from 31 fungal genomes.</title>
        <authorList>
            <person name="Floudas D."/>
            <person name="Binder M."/>
            <person name="Riley R."/>
            <person name="Barry K."/>
            <person name="Blanchette R.A."/>
            <person name="Henrissat B."/>
            <person name="Martinez A.T."/>
            <person name="Otillar R."/>
            <person name="Spatafora J.W."/>
            <person name="Yadav J.S."/>
            <person name="Aerts A."/>
            <person name="Benoit I."/>
            <person name="Boyd A."/>
            <person name="Carlson A."/>
            <person name="Copeland A."/>
            <person name="Coutinho P.M."/>
            <person name="de Vries R.P."/>
            <person name="Ferreira P."/>
            <person name="Findley K."/>
            <person name="Foster B."/>
            <person name="Gaskell J."/>
            <person name="Glotzer D."/>
            <person name="Gorecki P."/>
            <person name="Heitman J."/>
            <person name="Hesse C."/>
            <person name="Hori C."/>
            <person name="Igarashi K."/>
            <person name="Jurgens J.A."/>
            <person name="Kallen N."/>
            <person name="Kersten P."/>
            <person name="Kohler A."/>
            <person name="Kuees U."/>
            <person name="Kumar T.K.A."/>
            <person name="Kuo A."/>
            <person name="LaButti K."/>
            <person name="Larrondo L.F."/>
            <person name="Lindquist E."/>
            <person name="Ling A."/>
            <person name="Lombard V."/>
            <person name="Lucas S."/>
            <person name="Lundell T."/>
            <person name="Martin R."/>
            <person name="McLaughlin D.J."/>
            <person name="Morgenstern I."/>
            <person name="Morin E."/>
            <person name="Murat C."/>
            <person name="Nagy L.G."/>
            <person name="Nolan M."/>
            <person name="Ohm R.A."/>
            <person name="Patyshakuliyeva A."/>
            <person name="Rokas A."/>
            <person name="Ruiz-Duenas F.J."/>
            <person name="Sabat G."/>
            <person name="Salamov A."/>
            <person name="Samejima M."/>
            <person name="Schmutz J."/>
            <person name="Slot J.C."/>
            <person name="St John F."/>
            <person name="Stenlid J."/>
            <person name="Sun H."/>
            <person name="Sun S."/>
            <person name="Syed K."/>
            <person name="Tsang A."/>
            <person name="Wiebenga A."/>
            <person name="Young D."/>
            <person name="Pisabarro A."/>
            <person name="Eastwood D.C."/>
            <person name="Martin F."/>
            <person name="Cullen D."/>
            <person name="Grigoriev I.V."/>
            <person name="Hibbett D.S."/>
        </authorList>
    </citation>
    <scope>NUCLEOTIDE SEQUENCE [LARGE SCALE GENOMIC DNA]</scope>
    <source>
        <strain evidence="8 9">ATCC 11539</strain>
    </source>
</reference>
<evidence type="ECO:0000256" key="1">
    <source>
        <dbReference type="ARBA" id="ARBA00022723"/>
    </source>
</evidence>
<accession>S7RMY4</accession>
<dbReference type="PROSITE" id="PS50199">
    <property type="entry name" value="ZF_RANBP2_2"/>
    <property type="match status" value="1"/>
</dbReference>
<evidence type="ECO:0000259" key="7">
    <source>
        <dbReference type="PROSITE" id="PS51397"/>
    </source>
</evidence>
<dbReference type="GO" id="GO:0005634">
    <property type="term" value="C:nucleus"/>
    <property type="evidence" value="ECO:0007669"/>
    <property type="project" value="TreeGrafter"/>
</dbReference>